<keyword evidence="2" id="KW-1185">Reference proteome</keyword>
<evidence type="ECO:0008006" key="3">
    <source>
        <dbReference type="Google" id="ProtNLM"/>
    </source>
</evidence>
<dbReference type="OrthoDB" id="900414at2759"/>
<accession>A0A2G9GLC4</accession>
<evidence type="ECO:0000313" key="1">
    <source>
        <dbReference type="EMBL" id="PIN06063.1"/>
    </source>
</evidence>
<comment type="caution">
    <text evidence="1">The sequence shown here is derived from an EMBL/GenBank/DDBJ whole genome shotgun (WGS) entry which is preliminary data.</text>
</comment>
<reference evidence="2" key="1">
    <citation type="journal article" date="2018" name="Gigascience">
        <title>Genome assembly of the Pink Ipe (Handroanthus impetiginosus, Bignoniaceae), a highly valued, ecologically keystone Neotropical timber forest tree.</title>
        <authorList>
            <person name="Silva-Junior O.B."/>
            <person name="Grattapaglia D."/>
            <person name="Novaes E."/>
            <person name="Collevatti R.G."/>
        </authorList>
    </citation>
    <scope>NUCLEOTIDE SEQUENCE [LARGE SCALE GENOMIC DNA]</scope>
    <source>
        <strain evidence="2">cv. UFG-1</strain>
    </source>
</reference>
<dbReference type="Proteomes" id="UP000231279">
    <property type="component" value="Unassembled WGS sequence"/>
</dbReference>
<dbReference type="EMBL" id="NKXS01004539">
    <property type="protein sequence ID" value="PIN06063.1"/>
    <property type="molecule type" value="Genomic_DNA"/>
</dbReference>
<gene>
    <name evidence="1" type="ORF">CDL12_21389</name>
</gene>
<protein>
    <recommendedName>
        <fullName evidence="3">Knottin scorpion toxin-like domain-containing protein</fullName>
    </recommendedName>
</protein>
<sequence>MMQTRKDVGRPPPKYTCVSILGICGKTFSNARCYQLCNSYCGGAHPYPHCDEYPGITAVFCYCEHDCL</sequence>
<evidence type="ECO:0000313" key="2">
    <source>
        <dbReference type="Proteomes" id="UP000231279"/>
    </source>
</evidence>
<organism evidence="1 2">
    <name type="scientific">Handroanthus impetiginosus</name>
    <dbReference type="NCBI Taxonomy" id="429701"/>
    <lineage>
        <taxon>Eukaryota</taxon>
        <taxon>Viridiplantae</taxon>
        <taxon>Streptophyta</taxon>
        <taxon>Embryophyta</taxon>
        <taxon>Tracheophyta</taxon>
        <taxon>Spermatophyta</taxon>
        <taxon>Magnoliopsida</taxon>
        <taxon>eudicotyledons</taxon>
        <taxon>Gunneridae</taxon>
        <taxon>Pentapetalae</taxon>
        <taxon>asterids</taxon>
        <taxon>lamiids</taxon>
        <taxon>Lamiales</taxon>
        <taxon>Bignoniaceae</taxon>
        <taxon>Crescentiina</taxon>
        <taxon>Tabebuia alliance</taxon>
        <taxon>Handroanthus</taxon>
    </lineage>
</organism>
<proteinExistence type="predicted"/>
<dbReference type="AlphaFoldDB" id="A0A2G9GLC4"/>
<name>A0A2G9GLC4_9LAMI</name>